<comment type="catalytic activity">
    <reaction evidence="6">
        <text>D-fructose + ATP = D-fructose 6-phosphate + ADP + H(+)</text>
        <dbReference type="Rhea" id="RHEA:16125"/>
        <dbReference type="ChEBI" id="CHEBI:15378"/>
        <dbReference type="ChEBI" id="CHEBI:30616"/>
        <dbReference type="ChEBI" id="CHEBI:37721"/>
        <dbReference type="ChEBI" id="CHEBI:61527"/>
        <dbReference type="ChEBI" id="CHEBI:456216"/>
        <dbReference type="EC" id="2.7.1.4"/>
    </reaction>
</comment>
<evidence type="ECO:0000256" key="2">
    <source>
        <dbReference type="ARBA" id="ARBA00022723"/>
    </source>
</evidence>
<dbReference type="Gene3D" id="3.30.420.40">
    <property type="match status" value="2"/>
</dbReference>
<organism evidence="8 9">
    <name type="scientific">Sphingopyxis flava</name>
    <dbReference type="NCBI Taxonomy" id="1507287"/>
    <lineage>
        <taxon>Bacteria</taxon>
        <taxon>Pseudomonadati</taxon>
        <taxon>Pseudomonadota</taxon>
        <taxon>Alphaproteobacteria</taxon>
        <taxon>Sphingomonadales</taxon>
        <taxon>Sphingomonadaceae</taxon>
        <taxon>Sphingopyxis</taxon>
    </lineage>
</organism>
<name>A0A1T5D5Z8_9SPHN</name>
<dbReference type="SUPFAM" id="SSF53067">
    <property type="entry name" value="Actin-like ATPase domain"/>
    <property type="match status" value="1"/>
</dbReference>
<feature type="region of interest" description="Disordered" evidence="7">
    <location>
        <begin position="199"/>
        <end position="222"/>
    </location>
</feature>
<evidence type="ECO:0000313" key="8">
    <source>
        <dbReference type="EMBL" id="SKB67099.1"/>
    </source>
</evidence>
<reference evidence="9" key="1">
    <citation type="submission" date="2017-02" db="EMBL/GenBank/DDBJ databases">
        <authorList>
            <person name="Varghese N."/>
            <person name="Submissions S."/>
        </authorList>
    </citation>
    <scope>NUCLEOTIDE SEQUENCE [LARGE SCALE GENOMIC DNA]</scope>
    <source>
        <strain evidence="9">R11H</strain>
    </source>
</reference>
<keyword evidence="9" id="KW-1185">Reference proteome</keyword>
<dbReference type="InterPro" id="IPR049874">
    <property type="entry name" value="ROK_cs"/>
</dbReference>
<dbReference type="InterPro" id="IPR000600">
    <property type="entry name" value="ROK"/>
</dbReference>
<keyword evidence="3" id="KW-0862">Zinc</keyword>
<comment type="cofactor">
    <cofactor evidence="1">
        <name>Mg(2+)</name>
        <dbReference type="ChEBI" id="CHEBI:18420"/>
    </cofactor>
</comment>
<evidence type="ECO:0000256" key="3">
    <source>
        <dbReference type="ARBA" id="ARBA00022833"/>
    </source>
</evidence>
<keyword evidence="2" id="KW-0479">Metal-binding</keyword>
<gene>
    <name evidence="8" type="ORF">SAMN06295937_10135</name>
</gene>
<dbReference type="Pfam" id="PF00480">
    <property type="entry name" value="ROK"/>
    <property type="match status" value="1"/>
</dbReference>
<keyword evidence="4" id="KW-0460">Magnesium</keyword>
<dbReference type="InterPro" id="IPR051804">
    <property type="entry name" value="Carb_Metab_Reg_Kinase/Isom"/>
</dbReference>
<evidence type="ECO:0000256" key="1">
    <source>
        <dbReference type="ARBA" id="ARBA00001946"/>
    </source>
</evidence>
<protein>
    <recommendedName>
        <fullName evidence="5">fructokinase</fullName>
        <ecNumber evidence="5">2.7.1.4</ecNumber>
    </recommendedName>
</protein>
<dbReference type="PROSITE" id="PS01125">
    <property type="entry name" value="ROK"/>
    <property type="match status" value="1"/>
</dbReference>
<dbReference type="InterPro" id="IPR043129">
    <property type="entry name" value="ATPase_NBD"/>
</dbReference>
<dbReference type="PANTHER" id="PTHR42742">
    <property type="entry name" value="TRANSCRIPTIONAL REPRESSOR MPRA"/>
    <property type="match status" value="1"/>
</dbReference>
<dbReference type="Proteomes" id="UP000190044">
    <property type="component" value="Unassembled WGS sequence"/>
</dbReference>
<evidence type="ECO:0000256" key="5">
    <source>
        <dbReference type="ARBA" id="ARBA00038887"/>
    </source>
</evidence>
<sequence>MQKTHSRSVAGLELGGTKCVAILGSGPGDVRAQETLPTSDPEATLGALEEILRGWHFDALGIASFGPLDLDPLSADFGSIRATTKPGWSGVGLARHFAARFGAPLAIETDVVGAALAEQRWGRAQGLSSHCYITIGTGVGVGLISGGMPVQGAAHGEAGHMRVPRASGDNFAGSCPFHGDCVEGLISGPALARRFGRPGQEIQRRPAVEGAGESDHSGAPRRSACDLDGIFHRLCARRRPTVTFDQMPLPQRVQDVRPSVRALWCDRVERVFERMFRRNSSREGFSPPHLSR</sequence>
<dbReference type="GO" id="GO:0046872">
    <property type="term" value="F:metal ion binding"/>
    <property type="evidence" value="ECO:0007669"/>
    <property type="project" value="UniProtKB-KW"/>
</dbReference>
<dbReference type="PANTHER" id="PTHR42742:SF3">
    <property type="entry name" value="FRUCTOKINASE"/>
    <property type="match status" value="1"/>
</dbReference>
<accession>A0A1T5D5Z8</accession>
<evidence type="ECO:0000256" key="7">
    <source>
        <dbReference type="SAM" id="MobiDB-lite"/>
    </source>
</evidence>
<feature type="compositionally biased region" description="Basic and acidic residues" evidence="7">
    <location>
        <begin position="202"/>
        <end position="222"/>
    </location>
</feature>
<evidence type="ECO:0000313" key="9">
    <source>
        <dbReference type="Proteomes" id="UP000190044"/>
    </source>
</evidence>
<evidence type="ECO:0000256" key="4">
    <source>
        <dbReference type="ARBA" id="ARBA00022842"/>
    </source>
</evidence>
<evidence type="ECO:0000256" key="6">
    <source>
        <dbReference type="ARBA" id="ARBA00048451"/>
    </source>
</evidence>
<dbReference type="CDD" id="cd24067">
    <property type="entry name" value="ASKHA_NBD_ROK_BsFRK-like"/>
    <property type="match status" value="1"/>
</dbReference>
<dbReference type="GO" id="GO:0008865">
    <property type="term" value="F:fructokinase activity"/>
    <property type="evidence" value="ECO:0007669"/>
    <property type="project" value="UniProtKB-EC"/>
</dbReference>
<proteinExistence type="predicted"/>
<dbReference type="AlphaFoldDB" id="A0A1T5D5Z8"/>
<dbReference type="EC" id="2.7.1.4" evidence="5"/>
<dbReference type="EMBL" id="FUYP01000013">
    <property type="protein sequence ID" value="SKB67099.1"/>
    <property type="molecule type" value="Genomic_DNA"/>
</dbReference>